<evidence type="ECO:0000256" key="1">
    <source>
        <dbReference type="ARBA" id="ARBA00008045"/>
    </source>
</evidence>
<feature type="coiled-coil region" evidence="6">
    <location>
        <begin position="29"/>
        <end position="115"/>
    </location>
</feature>
<dbReference type="PANTHER" id="PTHR21100">
    <property type="entry name" value="PREFOLDIN SUBUNIT 4"/>
    <property type="match status" value="1"/>
</dbReference>
<dbReference type="GO" id="GO:0051082">
    <property type="term" value="F:unfolded protein binding"/>
    <property type="evidence" value="ECO:0007669"/>
    <property type="project" value="InterPro"/>
</dbReference>
<gene>
    <name evidence="7" type="ORF">g.32125</name>
</gene>
<dbReference type="InterPro" id="IPR002777">
    <property type="entry name" value="PFD_beta-like"/>
</dbReference>
<evidence type="ECO:0000256" key="6">
    <source>
        <dbReference type="SAM" id="Coils"/>
    </source>
</evidence>
<dbReference type="AlphaFoldDB" id="A0A1B6DQ76"/>
<dbReference type="PANTHER" id="PTHR21100:SF9">
    <property type="entry name" value="PREFOLDIN SUBUNIT 4"/>
    <property type="match status" value="1"/>
</dbReference>
<evidence type="ECO:0000256" key="4">
    <source>
        <dbReference type="ARBA" id="ARBA00024667"/>
    </source>
</evidence>
<dbReference type="Pfam" id="PF01920">
    <property type="entry name" value="Prefoldin_2"/>
    <property type="match status" value="1"/>
</dbReference>
<dbReference type="InterPro" id="IPR016661">
    <property type="entry name" value="PFDN4"/>
</dbReference>
<dbReference type="GO" id="GO:0005737">
    <property type="term" value="C:cytoplasm"/>
    <property type="evidence" value="ECO:0007669"/>
    <property type="project" value="UniProtKB-ARBA"/>
</dbReference>
<keyword evidence="3 5" id="KW-0143">Chaperone</keyword>
<reference evidence="7" key="1">
    <citation type="submission" date="2015-12" db="EMBL/GenBank/DDBJ databases">
        <title>De novo transcriptome assembly of four potential Pierce s Disease insect vectors from Arizona vineyards.</title>
        <authorList>
            <person name="Tassone E.E."/>
        </authorList>
    </citation>
    <scope>NUCLEOTIDE SEQUENCE</scope>
</reference>
<dbReference type="InterPro" id="IPR009053">
    <property type="entry name" value="Prefoldin"/>
</dbReference>
<name>A0A1B6DQ76_9HEMI</name>
<keyword evidence="6" id="KW-0175">Coiled coil</keyword>
<dbReference type="FunFam" id="1.10.287.370:FF:000005">
    <property type="entry name" value="Prefoldin subunit 4"/>
    <property type="match status" value="1"/>
</dbReference>
<evidence type="ECO:0000256" key="5">
    <source>
        <dbReference type="PIRNR" id="PIRNR016477"/>
    </source>
</evidence>
<dbReference type="GO" id="GO:0006457">
    <property type="term" value="P:protein folding"/>
    <property type="evidence" value="ECO:0007669"/>
    <property type="project" value="UniProtKB-UniRule"/>
</dbReference>
<protein>
    <recommendedName>
        <fullName evidence="5">Prefoldin subunit 4</fullName>
    </recommendedName>
</protein>
<comment type="subunit">
    <text evidence="2 5">Heterohexamer of two PFD-alpha type and four PFD-beta type subunits.</text>
</comment>
<evidence type="ECO:0000313" key="7">
    <source>
        <dbReference type="EMBL" id="JAS27820.1"/>
    </source>
</evidence>
<dbReference type="PIRSF" id="PIRSF016477">
    <property type="entry name" value="Prefoldin_subunit_4"/>
    <property type="match status" value="1"/>
</dbReference>
<organism evidence="7">
    <name type="scientific">Clastoptera arizonana</name>
    <name type="common">Arizona spittle bug</name>
    <dbReference type="NCBI Taxonomy" id="38151"/>
    <lineage>
        <taxon>Eukaryota</taxon>
        <taxon>Metazoa</taxon>
        <taxon>Ecdysozoa</taxon>
        <taxon>Arthropoda</taxon>
        <taxon>Hexapoda</taxon>
        <taxon>Insecta</taxon>
        <taxon>Pterygota</taxon>
        <taxon>Neoptera</taxon>
        <taxon>Paraneoptera</taxon>
        <taxon>Hemiptera</taxon>
        <taxon>Auchenorrhyncha</taxon>
        <taxon>Cercopoidea</taxon>
        <taxon>Clastopteridae</taxon>
        <taxon>Clastoptera</taxon>
    </lineage>
</organism>
<evidence type="ECO:0000256" key="3">
    <source>
        <dbReference type="ARBA" id="ARBA00023186"/>
    </source>
</evidence>
<dbReference type="Gene3D" id="1.10.287.370">
    <property type="match status" value="1"/>
</dbReference>
<sequence>MSSNNSNATFQPESDVQIAYEDQQRINKFARLNAKMEDFKDDLKNHENNLKNIEDASEELMLVDEEESGLIPFLIGEIFISKSVEDTQKALEEEKEKLQKEIADVQAKSEKIKSEMSDLKVLLYAKFGNNINLEADDG</sequence>
<proteinExistence type="inferred from homology"/>
<comment type="function">
    <text evidence="4 5">Binds specifically to cytosolic chaperonin (c-CPN) and transfers target proteins to it. Binds to nascent polypeptide chain and promotes folding in an environment in which there are many competing pathways for nonnative proteins.</text>
</comment>
<dbReference type="EMBL" id="GEDC01009478">
    <property type="protein sequence ID" value="JAS27820.1"/>
    <property type="molecule type" value="Transcribed_RNA"/>
</dbReference>
<evidence type="ECO:0000256" key="2">
    <source>
        <dbReference type="ARBA" id="ARBA00011695"/>
    </source>
</evidence>
<accession>A0A1B6DQ76</accession>
<dbReference type="GO" id="GO:0016272">
    <property type="term" value="C:prefoldin complex"/>
    <property type="evidence" value="ECO:0007669"/>
    <property type="project" value="UniProtKB-UniRule"/>
</dbReference>
<comment type="similarity">
    <text evidence="1 5">Belongs to the prefoldin subunit beta family.</text>
</comment>
<dbReference type="CDD" id="cd23165">
    <property type="entry name" value="Prefoldin_4"/>
    <property type="match status" value="1"/>
</dbReference>
<dbReference type="SUPFAM" id="SSF46579">
    <property type="entry name" value="Prefoldin"/>
    <property type="match status" value="1"/>
</dbReference>